<dbReference type="Gene3D" id="1.20.120.920">
    <property type="entry name" value="CRISPR-associated endonuclease Cas1, C-terminal domain"/>
    <property type="match status" value="1"/>
</dbReference>
<organism evidence="11 12">
    <name type="scientific">Endomicrobium proavitum</name>
    <dbReference type="NCBI Taxonomy" id="1408281"/>
    <lineage>
        <taxon>Bacteria</taxon>
        <taxon>Pseudomonadati</taxon>
        <taxon>Elusimicrobiota</taxon>
        <taxon>Endomicrobiia</taxon>
        <taxon>Endomicrobiales</taxon>
        <taxon>Endomicrobiaceae</taxon>
        <taxon>Endomicrobium</taxon>
    </lineage>
</organism>
<evidence type="ECO:0000256" key="9">
    <source>
        <dbReference type="ARBA" id="ARBA00038592"/>
    </source>
</evidence>
<dbReference type="InterPro" id="IPR050646">
    <property type="entry name" value="Cas1"/>
</dbReference>
<keyword evidence="3 10" id="KW-0255">Endonuclease</keyword>
<dbReference type="STRING" id="1408281.Epro_0901"/>
<evidence type="ECO:0000256" key="5">
    <source>
        <dbReference type="ARBA" id="ARBA00022842"/>
    </source>
</evidence>
<dbReference type="Pfam" id="PF01867">
    <property type="entry name" value="Cas_Cas1"/>
    <property type="match status" value="1"/>
</dbReference>
<evidence type="ECO:0000256" key="10">
    <source>
        <dbReference type="HAMAP-Rule" id="MF_01470"/>
    </source>
</evidence>
<keyword evidence="2 10" id="KW-0479">Metal-binding</keyword>
<dbReference type="GO" id="GO:0016787">
    <property type="term" value="F:hydrolase activity"/>
    <property type="evidence" value="ECO:0007669"/>
    <property type="project" value="UniProtKB-KW"/>
</dbReference>
<proteinExistence type="inferred from homology"/>
<evidence type="ECO:0000256" key="4">
    <source>
        <dbReference type="ARBA" id="ARBA00022801"/>
    </source>
</evidence>
<keyword evidence="7 10" id="KW-0238">DNA-binding</keyword>
<evidence type="ECO:0000256" key="1">
    <source>
        <dbReference type="ARBA" id="ARBA00022722"/>
    </source>
</evidence>
<feature type="binding site" evidence="10">
    <location>
        <position position="244"/>
    </location>
    <ligand>
        <name>Mn(2+)</name>
        <dbReference type="ChEBI" id="CHEBI:29035"/>
    </ligand>
</feature>
<keyword evidence="8 10" id="KW-0464">Manganese</keyword>
<dbReference type="KEGG" id="epo:Epro_0901"/>
<evidence type="ECO:0000256" key="3">
    <source>
        <dbReference type="ARBA" id="ARBA00022759"/>
    </source>
</evidence>
<feature type="binding site" evidence="10">
    <location>
        <position position="310"/>
    </location>
    <ligand>
        <name>Mn(2+)</name>
        <dbReference type="ChEBI" id="CHEBI:29035"/>
    </ligand>
</feature>
<dbReference type="PANTHER" id="PTHR34353:SF2">
    <property type="entry name" value="CRISPR-ASSOCIATED ENDONUCLEASE CAS1 1"/>
    <property type="match status" value="1"/>
</dbReference>
<dbReference type="HAMAP" id="MF_01470">
    <property type="entry name" value="Cas1"/>
    <property type="match status" value="1"/>
</dbReference>
<dbReference type="PATRIC" id="fig|1408281.3.peg.921"/>
<name>A0A0G3WK57_9BACT</name>
<dbReference type="CDD" id="cd09634">
    <property type="entry name" value="Cas1_I-II-III"/>
    <property type="match status" value="1"/>
</dbReference>
<comment type="function">
    <text evidence="10">CRISPR (clustered regularly interspaced short palindromic repeat), is an adaptive immune system that provides protection against mobile genetic elements (viruses, transposable elements and conjugative plasmids). CRISPR clusters contain spacers, sequences complementary to antecedent mobile elements, and target invading nucleic acids. CRISPR clusters are transcribed and processed into CRISPR RNA (crRNA). Acts as a dsDNA endonuclease. Involved in the integration of spacer DNA into the CRISPR cassette.</text>
</comment>
<comment type="cofactor">
    <cofactor evidence="10">
        <name>Mg(2+)</name>
        <dbReference type="ChEBI" id="CHEBI:18420"/>
    </cofactor>
    <cofactor evidence="10">
        <name>Mn(2+)</name>
        <dbReference type="ChEBI" id="CHEBI:29035"/>
    </cofactor>
</comment>
<comment type="subunit">
    <text evidence="9 10">Homodimer, forms a heterotetramer with a Cas2 homodimer.</text>
</comment>
<dbReference type="InterPro" id="IPR042206">
    <property type="entry name" value="CRISPR-assoc_Cas1_C"/>
</dbReference>
<accession>A0A0G3WK57</accession>
<evidence type="ECO:0000313" key="12">
    <source>
        <dbReference type="Proteomes" id="UP000035337"/>
    </source>
</evidence>
<dbReference type="GO" id="GO:0046872">
    <property type="term" value="F:metal ion binding"/>
    <property type="evidence" value="ECO:0007669"/>
    <property type="project" value="UniProtKB-UniRule"/>
</dbReference>
<dbReference type="GO" id="GO:0051607">
    <property type="term" value="P:defense response to virus"/>
    <property type="evidence" value="ECO:0007669"/>
    <property type="project" value="UniProtKB-UniRule"/>
</dbReference>
<evidence type="ECO:0000256" key="2">
    <source>
        <dbReference type="ARBA" id="ARBA00022723"/>
    </source>
</evidence>
<dbReference type="GO" id="GO:0003677">
    <property type="term" value="F:DNA binding"/>
    <property type="evidence" value="ECO:0007669"/>
    <property type="project" value="UniProtKB-KW"/>
</dbReference>
<keyword evidence="12" id="KW-1185">Reference proteome</keyword>
<evidence type="ECO:0000256" key="8">
    <source>
        <dbReference type="ARBA" id="ARBA00023211"/>
    </source>
</evidence>
<dbReference type="Gene3D" id="3.100.10.20">
    <property type="entry name" value="CRISPR-associated endonuclease Cas1, N-terminal domain"/>
    <property type="match status" value="1"/>
</dbReference>
<gene>
    <name evidence="10 11" type="primary">cas1</name>
    <name evidence="11" type="ORF">Epro_0901</name>
</gene>
<dbReference type="GO" id="GO:0043571">
    <property type="term" value="P:maintenance of CRISPR repeat elements"/>
    <property type="evidence" value="ECO:0007669"/>
    <property type="project" value="UniProtKB-UniRule"/>
</dbReference>
<dbReference type="NCBIfam" id="TIGR00287">
    <property type="entry name" value="cas1"/>
    <property type="match status" value="1"/>
</dbReference>
<reference evidence="11 12" key="1">
    <citation type="submission" date="2014-09" db="EMBL/GenBank/DDBJ databases">
        <title>Complete genome sequence of Endomicrobium proavitum.</title>
        <authorList>
            <person name="Zheng H."/>
        </authorList>
    </citation>
    <scope>NUCLEOTIDE SEQUENCE [LARGE SCALE GENOMIC DNA]</scope>
    <source>
        <strain evidence="11 12">Rsa215</strain>
    </source>
</reference>
<evidence type="ECO:0000313" key="11">
    <source>
        <dbReference type="EMBL" id="AKL98280.1"/>
    </source>
</evidence>
<dbReference type="AlphaFoldDB" id="A0A0G3WK57"/>
<comment type="similarity">
    <text evidence="10">Belongs to the CRISPR-associated endonuclease Cas1 family.</text>
</comment>
<dbReference type="GO" id="GO:0004519">
    <property type="term" value="F:endonuclease activity"/>
    <property type="evidence" value="ECO:0007669"/>
    <property type="project" value="UniProtKB-UniRule"/>
</dbReference>
<dbReference type="EMBL" id="CP009498">
    <property type="protein sequence ID" value="AKL98280.1"/>
    <property type="molecule type" value="Genomic_DNA"/>
</dbReference>
<dbReference type="PANTHER" id="PTHR34353">
    <property type="entry name" value="CRISPR-ASSOCIATED ENDONUCLEASE CAS1 1"/>
    <property type="match status" value="1"/>
</dbReference>
<keyword evidence="6 10" id="KW-0051">Antiviral defense</keyword>
<dbReference type="InterPro" id="IPR042211">
    <property type="entry name" value="CRISPR-assoc_Cas1_N"/>
</dbReference>
<keyword evidence="1 10" id="KW-0540">Nuclease</keyword>
<evidence type="ECO:0000256" key="7">
    <source>
        <dbReference type="ARBA" id="ARBA00023125"/>
    </source>
</evidence>
<keyword evidence="4 10" id="KW-0378">Hydrolase</keyword>
<evidence type="ECO:0000256" key="6">
    <source>
        <dbReference type="ARBA" id="ARBA00023118"/>
    </source>
</evidence>
<dbReference type="Proteomes" id="UP000035337">
    <property type="component" value="Chromosome"/>
</dbReference>
<dbReference type="EC" id="3.1.-.-" evidence="10"/>
<feature type="binding site" evidence="10">
    <location>
        <position position="325"/>
    </location>
    <ligand>
        <name>Mn(2+)</name>
        <dbReference type="ChEBI" id="CHEBI:29035"/>
    </ligand>
</feature>
<protein>
    <recommendedName>
        <fullName evidence="10">CRISPR-associated endonuclease Cas1</fullName>
        <ecNumber evidence="10">3.1.-.-</ecNumber>
    </recommendedName>
</protein>
<dbReference type="InterPro" id="IPR002729">
    <property type="entry name" value="CRISPR-assoc_Cas1"/>
</dbReference>
<sequence>MLNVNFLQLCGGVMNLNYIKTPQKFVQPDLFSSENFIYANLDAEFPLFFDTLVHWQFNENLFYLVSKDLSHLIVSGYGVHLSKKSERLIIKDNKKCIYELPFFRLKTVAIMSKGIGISSDLIEEFSKAQINLSFHDFSAKPHSLLQSLCFSQHADLKRRQILAQNSKTGISFMAAVVCGKISNQAAVLKYCVKNIKPDKNINIHKLQTAKEACAQMQQCYNQCLALSRNISDIFEARQKFMGYEGTAARIYWNAISAIISEKIEFSGRQTKPLPKDAVNTLLNYGYGILYSKIWSAAIIAGLDPYVGFLHTDQSGKPALIFDLIEEFRAPIVDRAVIAFIMLNRNIQITQNLLDIKTREKFSEKIIEQLTSAQYYEGQKVMVSDIILSQARKLVAFIEERQKEYSTFSFKW</sequence>
<keyword evidence="5 10" id="KW-0460">Magnesium</keyword>